<reference evidence="2 3" key="1">
    <citation type="journal article" date="2012" name="PLoS Pathog.">
        <title>Diverse lifestyles and strategies of plant pathogenesis encoded in the genomes of eighteen Dothideomycetes fungi.</title>
        <authorList>
            <person name="Ohm R.A."/>
            <person name="Feau N."/>
            <person name="Henrissat B."/>
            <person name="Schoch C.L."/>
            <person name="Horwitz B.A."/>
            <person name="Barry K.W."/>
            <person name="Condon B.J."/>
            <person name="Copeland A.C."/>
            <person name="Dhillon B."/>
            <person name="Glaser F."/>
            <person name="Hesse C.N."/>
            <person name="Kosti I."/>
            <person name="LaButti K."/>
            <person name="Lindquist E.A."/>
            <person name="Lucas S."/>
            <person name="Salamov A.A."/>
            <person name="Bradshaw R.E."/>
            <person name="Ciuffetti L."/>
            <person name="Hamelin R.C."/>
            <person name="Kema G.H.J."/>
            <person name="Lawrence C."/>
            <person name="Scott J.A."/>
            <person name="Spatafora J.W."/>
            <person name="Turgeon B.G."/>
            <person name="de Wit P.J.G.M."/>
            <person name="Zhong S."/>
            <person name="Goodwin S.B."/>
            <person name="Grigoriev I.V."/>
        </authorList>
    </citation>
    <scope>NUCLEOTIDE SEQUENCE [LARGE SCALE GENOMIC DNA]</scope>
    <source>
        <strain evidence="2 3">UAMH 10762</strain>
    </source>
</reference>
<sequence>MDSPEVLDTATDPVRYSGGRKPAVEITKGEEGAGSGAIVKQRAGKEQKVKGAAKEKRPLGPCTLEVTLNLVSTLTTSAARS</sequence>
<evidence type="ECO:0000256" key="1">
    <source>
        <dbReference type="SAM" id="MobiDB-lite"/>
    </source>
</evidence>
<dbReference type="HOGENOM" id="CLU_2573535_0_0_1"/>
<keyword evidence="3" id="KW-1185">Reference proteome</keyword>
<name>M2MJG5_BAUPA</name>
<dbReference type="GeneID" id="19113837"/>
<dbReference type="Proteomes" id="UP000011761">
    <property type="component" value="Unassembled WGS sequence"/>
</dbReference>
<dbReference type="EMBL" id="KB445564">
    <property type="protein sequence ID" value="EMC91428.1"/>
    <property type="molecule type" value="Genomic_DNA"/>
</dbReference>
<proteinExistence type="predicted"/>
<evidence type="ECO:0000313" key="2">
    <source>
        <dbReference type="EMBL" id="EMC91428.1"/>
    </source>
</evidence>
<evidence type="ECO:0000313" key="3">
    <source>
        <dbReference type="Proteomes" id="UP000011761"/>
    </source>
</evidence>
<dbReference type="RefSeq" id="XP_007681424.1">
    <property type="nucleotide sequence ID" value="XM_007683234.1"/>
</dbReference>
<dbReference type="KEGG" id="bcom:BAUCODRAFT_39600"/>
<gene>
    <name evidence="2" type="ORF">BAUCODRAFT_39600</name>
</gene>
<protein>
    <submittedName>
        <fullName evidence="2">Uncharacterized protein</fullName>
    </submittedName>
</protein>
<dbReference type="AlphaFoldDB" id="M2MJG5"/>
<feature type="region of interest" description="Disordered" evidence="1">
    <location>
        <begin position="1"/>
        <end position="20"/>
    </location>
</feature>
<organism evidence="2 3">
    <name type="scientific">Baudoinia panamericana (strain UAMH 10762)</name>
    <name type="common">Angels' share fungus</name>
    <name type="synonym">Baudoinia compniacensis (strain UAMH 10762)</name>
    <dbReference type="NCBI Taxonomy" id="717646"/>
    <lineage>
        <taxon>Eukaryota</taxon>
        <taxon>Fungi</taxon>
        <taxon>Dikarya</taxon>
        <taxon>Ascomycota</taxon>
        <taxon>Pezizomycotina</taxon>
        <taxon>Dothideomycetes</taxon>
        <taxon>Dothideomycetidae</taxon>
        <taxon>Mycosphaerellales</taxon>
        <taxon>Teratosphaeriaceae</taxon>
        <taxon>Baudoinia</taxon>
    </lineage>
</organism>
<accession>M2MJG5</accession>